<evidence type="ECO:0000256" key="1">
    <source>
        <dbReference type="SAM" id="MobiDB-lite"/>
    </source>
</evidence>
<dbReference type="EMBL" id="MN740232">
    <property type="protein sequence ID" value="QHT94849.1"/>
    <property type="molecule type" value="Genomic_DNA"/>
</dbReference>
<reference evidence="2" key="1">
    <citation type="journal article" date="2020" name="Nature">
        <title>Giant virus diversity and host interactions through global metagenomics.</title>
        <authorList>
            <person name="Schulz F."/>
            <person name="Roux S."/>
            <person name="Paez-Espino D."/>
            <person name="Jungbluth S."/>
            <person name="Walsh D.A."/>
            <person name="Denef V.J."/>
            <person name="McMahon K.D."/>
            <person name="Konstantinidis K.T."/>
            <person name="Eloe-Fadrosh E.A."/>
            <person name="Kyrpides N.C."/>
            <person name="Woyke T."/>
        </authorList>
    </citation>
    <scope>NUCLEOTIDE SEQUENCE</scope>
    <source>
        <strain evidence="2">GVMAG-M-3300024261-37</strain>
    </source>
</reference>
<feature type="region of interest" description="Disordered" evidence="1">
    <location>
        <begin position="563"/>
        <end position="632"/>
    </location>
</feature>
<feature type="compositionally biased region" description="Basic and acidic residues" evidence="1">
    <location>
        <begin position="149"/>
        <end position="180"/>
    </location>
</feature>
<proteinExistence type="predicted"/>
<organism evidence="2">
    <name type="scientific">viral metagenome</name>
    <dbReference type="NCBI Taxonomy" id="1070528"/>
    <lineage>
        <taxon>unclassified sequences</taxon>
        <taxon>metagenomes</taxon>
        <taxon>organismal metagenomes</taxon>
    </lineage>
</organism>
<name>A0A6C0IPW8_9ZZZZ</name>
<feature type="compositionally biased region" description="Basic and acidic residues" evidence="1">
    <location>
        <begin position="72"/>
        <end position="120"/>
    </location>
</feature>
<dbReference type="AlphaFoldDB" id="A0A6C0IPW8"/>
<feature type="region of interest" description="Disordered" evidence="1">
    <location>
        <begin position="63"/>
        <end position="180"/>
    </location>
</feature>
<feature type="compositionally biased region" description="Basic residues" evidence="1">
    <location>
        <begin position="568"/>
        <end position="585"/>
    </location>
</feature>
<evidence type="ECO:0000313" key="2">
    <source>
        <dbReference type="EMBL" id="QHT94849.1"/>
    </source>
</evidence>
<feature type="compositionally biased region" description="Basic and acidic residues" evidence="1">
    <location>
        <begin position="130"/>
        <end position="140"/>
    </location>
</feature>
<feature type="compositionally biased region" description="Basic residues" evidence="1">
    <location>
        <begin position="592"/>
        <end position="632"/>
    </location>
</feature>
<accession>A0A6C0IPW8</accession>
<sequence length="632" mass="73380">MSDNTDKVNEIKQMINNHQERIEKVTKSQKSYIENNKKVAEELKELVSKLTECMNKLDLISKHNDNQNNEISDLKDNFTKQTEERNKELELEREQQKEAEKKRKEESDKKFAELNAKNELDLAELQKNASLKEMEQKSDAELAAANLRQQHEEENNARNQENDKNAKDAENALAKQKEEATATIERLANLNAEQKTLLDQQIYDITEESKKQLQEQKTKQDVDMENLIAEKDEIINLQKQQHEEALTLKALQQEKVIEELKKTNEETIEALKNDIAEGNDKALADAQKHCLTKQEELLAQITNFQEAVEALEKETRAASEMSISEVKGIVDQSCEKVTKLVSKIPDGAKEEEAQPQLKTDEAPVGPRPPFLQPLPEAQRRFDPAGQRLGEEATKYFRVPNKGTSINWITDWYDGIICLKSGKSCTPAEVVSNPKQYYYSQLVEAISEMNGKFTEAVYEKMHKNNSEQVYRYLLDKLGHYYLMDVGEHNMKMLMADWLVLYTEYLKKGPDVGEPNFEEYYSSESHRQWFIGHAADRVNSPEWPKWEKGDWKGKLSNMRGQLDNLGTPGAKHKYKQQHHRRGSKRGGFRYGMKIPRRRTLRSKMKTHRLKSKKKKKKKKNKSRKKQKRKKTAKK</sequence>
<protein>
    <submittedName>
        <fullName evidence="2">Uncharacterized protein</fullName>
    </submittedName>
</protein>
<feature type="region of interest" description="Disordered" evidence="1">
    <location>
        <begin position="345"/>
        <end position="374"/>
    </location>
</feature>